<dbReference type="Pfam" id="PF00005">
    <property type="entry name" value="ABC_tran"/>
    <property type="match status" value="1"/>
</dbReference>
<dbReference type="RefSeq" id="WP_093313753.1">
    <property type="nucleotide sequence ID" value="NZ_FNPV01000006.1"/>
</dbReference>
<dbReference type="PROSITE" id="PS50893">
    <property type="entry name" value="ABC_TRANSPORTER_2"/>
    <property type="match status" value="1"/>
</dbReference>
<organism evidence="6 7">
    <name type="scientific">Tindallia californiensis</name>
    <dbReference type="NCBI Taxonomy" id="159292"/>
    <lineage>
        <taxon>Bacteria</taxon>
        <taxon>Bacillati</taxon>
        <taxon>Bacillota</taxon>
        <taxon>Clostridia</taxon>
        <taxon>Peptostreptococcales</taxon>
        <taxon>Tindalliaceae</taxon>
        <taxon>Tindallia</taxon>
    </lineage>
</organism>
<dbReference type="STRING" id="159292.SAMN05192546_10661"/>
<keyword evidence="3" id="KW-0547">Nucleotide-binding</keyword>
<dbReference type="OrthoDB" id="337094at2"/>
<dbReference type="InterPro" id="IPR050319">
    <property type="entry name" value="ABC_transp_ATP-bind"/>
</dbReference>
<dbReference type="AlphaFoldDB" id="A0A1H3P8B9"/>
<dbReference type="PROSITE" id="PS00211">
    <property type="entry name" value="ABC_TRANSPORTER_1"/>
    <property type="match status" value="1"/>
</dbReference>
<proteinExistence type="inferred from homology"/>
<dbReference type="Proteomes" id="UP000199230">
    <property type="component" value="Unassembled WGS sequence"/>
</dbReference>
<dbReference type="InterPro" id="IPR003593">
    <property type="entry name" value="AAA+_ATPase"/>
</dbReference>
<evidence type="ECO:0000259" key="5">
    <source>
        <dbReference type="PROSITE" id="PS50893"/>
    </source>
</evidence>
<dbReference type="Pfam" id="PF08352">
    <property type="entry name" value="oligo_HPY"/>
    <property type="match status" value="1"/>
</dbReference>
<evidence type="ECO:0000313" key="7">
    <source>
        <dbReference type="Proteomes" id="UP000199230"/>
    </source>
</evidence>
<evidence type="ECO:0000256" key="2">
    <source>
        <dbReference type="ARBA" id="ARBA00022448"/>
    </source>
</evidence>
<dbReference type="InterPro" id="IPR027417">
    <property type="entry name" value="P-loop_NTPase"/>
</dbReference>
<dbReference type="SUPFAM" id="SSF52540">
    <property type="entry name" value="P-loop containing nucleoside triphosphate hydrolases"/>
    <property type="match status" value="1"/>
</dbReference>
<accession>A0A1H3P8B9</accession>
<dbReference type="Gene3D" id="3.40.50.300">
    <property type="entry name" value="P-loop containing nucleotide triphosphate hydrolases"/>
    <property type="match status" value="1"/>
</dbReference>
<gene>
    <name evidence="6" type="ORF">SAMN05192546_10661</name>
</gene>
<protein>
    <submittedName>
        <fullName evidence="6">Peptide/nickel transport system ATP-binding protein</fullName>
    </submittedName>
</protein>
<evidence type="ECO:0000256" key="1">
    <source>
        <dbReference type="ARBA" id="ARBA00005417"/>
    </source>
</evidence>
<dbReference type="EMBL" id="FNPV01000006">
    <property type="protein sequence ID" value="SDY97270.1"/>
    <property type="molecule type" value="Genomic_DNA"/>
</dbReference>
<dbReference type="PANTHER" id="PTHR43776">
    <property type="entry name" value="TRANSPORT ATP-BINDING PROTEIN"/>
    <property type="match status" value="1"/>
</dbReference>
<evidence type="ECO:0000256" key="3">
    <source>
        <dbReference type="ARBA" id="ARBA00022741"/>
    </source>
</evidence>
<dbReference type="PANTHER" id="PTHR43776:SF8">
    <property type="entry name" value="ABC TRANSPORTER, ATP-BINDING PROTEIN"/>
    <property type="match status" value="1"/>
</dbReference>
<dbReference type="InterPro" id="IPR003439">
    <property type="entry name" value="ABC_transporter-like_ATP-bd"/>
</dbReference>
<dbReference type="InterPro" id="IPR017871">
    <property type="entry name" value="ABC_transporter-like_CS"/>
</dbReference>
<keyword evidence="7" id="KW-1185">Reference proteome</keyword>
<feature type="domain" description="ABC transporter" evidence="5">
    <location>
        <begin position="7"/>
        <end position="262"/>
    </location>
</feature>
<dbReference type="GO" id="GO:0015833">
    <property type="term" value="P:peptide transport"/>
    <property type="evidence" value="ECO:0007669"/>
    <property type="project" value="InterPro"/>
</dbReference>
<dbReference type="NCBIfam" id="TIGR01727">
    <property type="entry name" value="oligo_HPY"/>
    <property type="match status" value="1"/>
</dbReference>
<sequence>MSGSPLIQIENLKKYYPVNKGFKDIFNKEKKFVKAIDGVDLTIDKGEILGLAGESGSGKTTTGEILVRLQEATDGTITIDGHPLNLKDKQAQKSFRKEVQMIFQDPYETLNPRFNVFETIAEPLRIHGLKDKKALYEKVMEVLEIAELKPAAHYVHRYPHELSGGQRQRVAIARGIVVGPKVLVADEPVSMLDVSIRADILNLLKDLRKKMGLTMLYVSHDLSTIKYLCDRIAIMYLGKIMEIGPVDEVVRNPQHPYTQVLLSAVPVADPTYEKKRILIDDEAPDQINLPEGCRFGPRCPYAKEACKTCNHDYTEVFEGHQHACIFAKEEQIKNEDH</sequence>
<dbReference type="InterPro" id="IPR013563">
    <property type="entry name" value="Oligopep_ABC_C"/>
</dbReference>
<keyword evidence="4 6" id="KW-0067">ATP-binding</keyword>
<dbReference type="SMART" id="SM00382">
    <property type="entry name" value="AAA"/>
    <property type="match status" value="1"/>
</dbReference>
<dbReference type="GO" id="GO:0016887">
    <property type="term" value="F:ATP hydrolysis activity"/>
    <property type="evidence" value="ECO:0007669"/>
    <property type="project" value="InterPro"/>
</dbReference>
<name>A0A1H3P8B9_9FIRM</name>
<evidence type="ECO:0000313" key="6">
    <source>
        <dbReference type="EMBL" id="SDY97270.1"/>
    </source>
</evidence>
<keyword evidence="2" id="KW-0813">Transport</keyword>
<evidence type="ECO:0000256" key="4">
    <source>
        <dbReference type="ARBA" id="ARBA00022840"/>
    </source>
</evidence>
<dbReference type="FunFam" id="3.40.50.300:FF:000016">
    <property type="entry name" value="Oligopeptide ABC transporter ATP-binding component"/>
    <property type="match status" value="1"/>
</dbReference>
<dbReference type="GO" id="GO:0055085">
    <property type="term" value="P:transmembrane transport"/>
    <property type="evidence" value="ECO:0007669"/>
    <property type="project" value="UniProtKB-ARBA"/>
</dbReference>
<dbReference type="CDD" id="cd03257">
    <property type="entry name" value="ABC_NikE_OppD_transporters"/>
    <property type="match status" value="1"/>
</dbReference>
<dbReference type="GO" id="GO:0005524">
    <property type="term" value="F:ATP binding"/>
    <property type="evidence" value="ECO:0007669"/>
    <property type="project" value="UniProtKB-KW"/>
</dbReference>
<reference evidence="6 7" key="1">
    <citation type="submission" date="2016-10" db="EMBL/GenBank/DDBJ databases">
        <authorList>
            <person name="de Groot N.N."/>
        </authorList>
    </citation>
    <scope>NUCLEOTIDE SEQUENCE [LARGE SCALE GENOMIC DNA]</scope>
    <source>
        <strain evidence="6 7">APO</strain>
    </source>
</reference>
<comment type="similarity">
    <text evidence="1">Belongs to the ABC transporter superfamily.</text>
</comment>